<evidence type="ECO:0000256" key="2">
    <source>
        <dbReference type="PIRNR" id="PIRNR002070"/>
    </source>
</evidence>
<dbReference type="InterPro" id="IPR011344">
    <property type="entry name" value="ssDNA-bd"/>
</dbReference>
<organism evidence="3">
    <name type="scientific">Podoviridae sp. ctRkj24</name>
    <dbReference type="NCBI Taxonomy" id="2823559"/>
    <lineage>
        <taxon>Viruses</taxon>
        <taxon>Duplodnaviria</taxon>
        <taxon>Heunggongvirae</taxon>
        <taxon>Uroviricota</taxon>
        <taxon>Caudoviricetes</taxon>
    </lineage>
</organism>
<sequence length="126" mass="14111">MNHFVGIGRLTRDPEVRYTQSGKACAKFTLAIDRRKSGDGNQQADFIQCVAWEKTAEIISQYCAKGKKIAVEGRIQTRSYEKDGRKYYVTEVVVQSMEFCDSKGGQQLSDAKEFGGTTVPDDDIPF</sequence>
<dbReference type="PANTHER" id="PTHR10302:SF27">
    <property type="entry name" value="SINGLE-STRANDED DNA-BINDING PROTEIN"/>
    <property type="match status" value="1"/>
</dbReference>
<dbReference type="CDD" id="cd04496">
    <property type="entry name" value="SSB_OBF"/>
    <property type="match status" value="1"/>
</dbReference>
<dbReference type="HAMAP" id="MF_00984">
    <property type="entry name" value="SSB"/>
    <property type="match status" value="1"/>
</dbReference>
<evidence type="ECO:0000313" key="3">
    <source>
        <dbReference type="EMBL" id="DAD67170.1"/>
    </source>
</evidence>
<dbReference type="InterPro" id="IPR012340">
    <property type="entry name" value="NA-bd_OB-fold"/>
</dbReference>
<dbReference type="SUPFAM" id="SSF50249">
    <property type="entry name" value="Nucleic acid-binding proteins"/>
    <property type="match status" value="1"/>
</dbReference>
<name>A0A8S5LB26_9CAUD</name>
<dbReference type="GO" id="GO:0003697">
    <property type="term" value="F:single-stranded DNA binding"/>
    <property type="evidence" value="ECO:0007669"/>
    <property type="project" value="InterPro"/>
</dbReference>
<dbReference type="GO" id="GO:0009295">
    <property type="term" value="C:nucleoid"/>
    <property type="evidence" value="ECO:0007669"/>
    <property type="project" value="TreeGrafter"/>
</dbReference>
<dbReference type="PANTHER" id="PTHR10302">
    <property type="entry name" value="SINGLE-STRANDED DNA-BINDING PROTEIN"/>
    <property type="match status" value="1"/>
</dbReference>
<dbReference type="InterPro" id="IPR000424">
    <property type="entry name" value="Primosome_PriB/ssb"/>
</dbReference>
<accession>A0A8S5LB26</accession>
<evidence type="ECO:0000256" key="1">
    <source>
        <dbReference type="ARBA" id="ARBA00023125"/>
    </source>
</evidence>
<dbReference type="NCBIfam" id="TIGR00621">
    <property type="entry name" value="ssb"/>
    <property type="match status" value="1"/>
</dbReference>
<dbReference type="Pfam" id="PF00436">
    <property type="entry name" value="SSB"/>
    <property type="match status" value="1"/>
</dbReference>
<proteinExistence type="inferred from homology"/>
<keyword evidence="1 2" id="KW-0238">DNA-binding</keyword>
<dbReference type="PIRSF" id="PIRSF002070">
    <property type="entry name" value="SSB"/>
    <property type="match status" value="1"/>
</dbReference>
<protein>
    <recommendedName>
        <fullName evidence="2">Single-stranded DNA-binding protein</fullName>
    </recommendedName>
</protein>
<reference evidence="3" key="1">
    <citation type="journal article" date="2021" name="Proc. Natl. Acad. Sci. U.S.A.">
        <title>A Catalog of Tens of Thousands of Viruses from Human Metagenomes Reveals Hidden Associations with Chronic Diseases.</title>
        <authorList>
            <person name="Tisza M.J."/>
            <person name="Buck C.B."/>
        </authorList>
    </citation>
    <scope>NUCLEOTIDE SEQUENCE</scope>
    <source>
        <strain evidence="3">CtRkj24</strain>
    </source>
</reference>
<dbReference type="Gene3D" id="2.40.50.140">
    <property type="entry name" value="Nucleic acid-binding proteins"/>
    <property type="match status" value="1"/>
</dbReference>
<dbReference type="EMBL" id="BK014671">
    <property type="protein sequence ID" value="DAD67170.1"/>
    <property type="molecule type" value="Genomic_DNA"/>
</dbReference>
<dbReference type="GO" id="GO:0006260">
    <property type="term" value="P:DNA replication"/>
    <property type="evidence" value="ECO:0007669"/>
    <property type="project" value="InterPro"/>
</dbReference>